<organism evidence="3 4">
    <name type="scientific">Polyporus arcularius HHB13444</name>
    <dbReference type="NCBI Taxonomy" id="1314778"/>
    <lineage>
        <taxon>Eukaryota</taxon>
        <taxon>Fungi</taxon>
        <taxon>Dikarya</taxon>
        <taxon>Basidiomycota</taxon>
        <taxon>Agaricomycotina</taxon>
        <taxon>Agaricomycetes</taxon>
        <taxon>Polyporales</taxon>
        <taxon>Polyporaceae</taxon>
        <taxon>Polyporus</taxon>
    </lineage>
</organism>
<gene>
    <name evidence="3" type="ORF">K466DRAFT_606439</name>
</gene>
<evidence type="ECO:0000256" key="1">
    <source>
        <dbReference type="SAM" id="MobiDB-lite"/>
    </source>
</evidence>
<sequence length="391" mass="42412">MRVGLCQDGTPVFSYPTSASSVDVEAYSFPVTTRSGAKPTDKQSPPVPDVTSKVVLPPRNVQVPASTVPQERGPNTESGWNDARRDKARVPAALTSQDRAKPFRSSNLRFSSAIQDSISFADVEEHVLNTKVTLTLRECIGMSANLQKRFGGLVKTKREFEKPDDMSPSGVARKLKSYPVTVEECPEDDLRLANIAPTLVAELSYEQGREILDDVLERYAASVSLGSTRQFAMVSGTVECVWGGQKVVLLVDTGSELNLIGKNVFEASGLGIDEDGSRWSLRGIGGSPIPLLGCVRDAPLQLSGKNFDHHFFVSSVACGIHDGILGQPWLSFFAAQFDYARDGTALLRAYTSGNRDGASVTLEICKANHPRNADRLVLTTSVEEVKDEADF</sequence>
<dbReference type="InterPro" id="IPR025165">
    <property type="entry name" value="DUF4100"/>
</dbReference>
<name>A0A5C3NP44_9APHY</name>
<dbReference type="Pfam" id="PF13352">
    <property type="entry name" value="DUF4100"/>
    <property type="match status" value="1"/>
</dbReference>
<evidence type="ECO:0000313" key="4">
    <source>
        <dbReference type="Proteomes" id="UP000308197"/>
    </source>
</evidence>
<dbReference type="STRING" id="1314778.A0A5C3NP44"/>
<feature type="region of interest" description="Disordered" evidence="1">
    <location>
        <begin position="59"/>
        <end position="85"/>
    </location>
</feature>
<feature type="region of interest" description="Disordered" evidence="1">
    <location>
        <begin position="32"/>
        <end position="51"/>
    </location>
</feature>
<dbReference type="Proteomes" id="UP000308197">
    <property type="component" value="Unassembled WGS sequence"/>
</dbReference>
<dbReference type="Gene3D" id="2.40.70.10">
    <property type="entry name" value="Acid Proteases"/>
    <property type="match status" value="1"/>
</dbReference>
<dbReference type="InParanoid" id="A0A5C3NP44"/>
<evidence type="ECO:0000313" key="3">
    <source>
        <dbReference type="EMBL" id="TFK79054.1"/>
    </source>
</evidence>
<feature type="domain" description="DUF4100" evidence="2">
    <location>
        <begin position="2"/>
        <end position="162"/>
    </location>
</feature>
<feature type="compositionally biased region" description="Polar residues" evidence="1">
    <location>
        <begin position="63"/>
        <end position="79"/>
    </location>
</feature>
<dbReference type="SUPFAM" id="SSF50630">
    <property type="entry name" value="Acid proteases"/>
    <property type="match status" value="1"/>
</dbReference>
<proteinExistence type="predicted"/>
<reference evidence="3 4" key="1">
    <citation type="journal article" date="2019" name="Nat. Ecol. Evol.">
        <title>Megaphylogeny resolves global patterns of mushroom evolution.</title>
        <authorList>
            <person name="Varga T."/>
            <person name="Krizsan K."/>
            <person name="Foldi C."/>
            <person name="Dima B."/>
            <person name="Sanchez-Garcia M."/>
            <person name="Sanchez-Ramirez S."/>
            <person name="Szollosi G.J."/>
            <person name="Szarkandi J.G."/>
            <person name="Papp V."/>
            <person name="Albert L."/>
            <person name="Andreopoulos W."/>
            <person name="Angelini C."/>
            <person name="Antonin V."/>
            <person name="Barry K.W."/>
            <person name="Bougher N.L."/>
            <person name="Buchanan P."/>
            <person name="Buyck B."/>
            <person name="Bense V."/>
            <person name="Catcheside P."/>
            <person name="Chovatia M."/>
            <person name="Cooper J."/>
            <person name="Damon W."/>
            <person name="Desjardin D."/>
            <person name="Finy P."/>
            <person name="Geml J."/>
            <person name="Haridas S."/>
            <person name="Hughes K."/>
            <person name="Justo A."/>
            <person name="Karasinski D."/>
            <person name="Kautmanova I."/>
            <person name="Kiss B."/>
            <person name="Kocsube S."/>
            <person name="Kotiranta H."/>
            <person name="LaButti K.M."/>
            <person name="Lechner B.E."/>
            <person name="Liimatainen K."/>
            <person name="Lipzen A."/>
            <person name="Lukacs Z."/>
            <person name="Mihaltcheva S."/>
            <person name="Morgado L.N."/>
            <person name="Niskanen T."/>
            <person name="Noordeloos M.E."/>
            <person name="Ohm R.A."/>
            <person name="Ortiz-Santana B."/>
            <person name="Ovrebo C."/>
            <person name="Racz N."/>
            <person name="Riley R."/>
            <person name="Savchenko A."/>
            <person name="Shiryaev A."/>
            <person name="Soop K."/>
            <person name="Spirin V."/>
            <person name="Szebenyi C."/>
            <person name="Tomsovsky M."/>
            <person name="Tulloss R.E."/>
            <person name="Uehling J."/>
            <person name="Grigoriev I.V."/>
            <person name="Vagvolgyi C."/>
            <person name="Papp T."/>
            <person name="Martin F.M."/>
            <person name="Miettinen O."/>
            <person name="Hibbett D.S."/>
            <person name="Nagy L.G."/>
        </authorList>
    </citation>
    <scope>NUCLEOTIDE SEQUENCE [LARGE SCALE GENOMIC DNA]</scope>
    <source>
        <strain evidence="3 4">HHB13444</strain>
    </source>
</reference>
<dbReference type="Pfam" id="PF13650">
    <property type="entry name" value="Asp_protease_2"/>
    <property type="match status" value="1"/>
</dbReference>
<keyword evidence="4" id="KW-1185">Reference proteome</keyword>
<dbReference type="AlphaFoldDB" id="A0A5C3NP44"/>
<protein>
    <recommendedName>
        <fullName evidence="2">DUF4100 domain-containing protein</fullName>
    </recommendedName>
</protein>
<dbReference type="InterPro" id="IPR021109">
    <property type="entry name" value="Peptidase_aspartic_dom_sf"/>
</dbReference>
<evidence type="ECO:0000259" key="2">
    <source>
        <dbReference type="Pfam" id="PF13352"/>
    </source>
</evidence>
<dbReference type="EMBL" id="ML212190">
    <property type="protein sequence ID" value="TFK79054.1"/>
    <property type="molecule type" value="Genomic_DNA"/>
</dbReference>
<accession>A0A5C3NP44</accession>
<dbReference type="CDD" id="cd00303">
    <property type="entry name" value="retropepsin_like"/>
    <property type="match status" value="1"/>
</dbReference>